<accession>C6HTG8</accession>
<reference evidence="2" key="1">
    <citation type="submission" date="2009-05" db="EMBL/GenBank/DDBJ databases">
        <title>The genome sequence of Ajellomyces capsulatus strain H143.</title>
        <authorList>
            <person name="Champion M."/>
            <person name="Cuomo C.A."/>
            <person name="Ma L.-J."/>
            <person name="Henn M.R."/>
            <person name="Sil A."/>
            <person name="Goldman B."/>
            <person name="Young S.K."/>
            <person name="Kodira C.D."/>
            <person name="Zeng Q."/>
            <person name="Koehrsen M."/>
            <person name="Alvarado L."/>
            <person name="Berlin A.M."/>
            <person name="Borenstein D."/>
            <person name="Chen Z."/>
            <person name="Engels R."/>
            <person name="Freedman E."/>
            <person name="Gellesch M."/>
            <person name="Goldberg J."/>
            <person name="Griggs A."/>
            <person name="Gujja S."/>
            <person name="Heiman D.I."/>
            <person name="Hepburn T.A."/>
            <person name="Howarth C."/>
            <person name="Jen D."/>
            <person name="Larson L."/>
            <person name="Lewis B."/>
            <person name="Mehta T."/>
            <person name="Park D."/>
            <person name="Pearson M."/>
            <person name="Roberts A."/>
            <person name="Saif S."/>
            <person name="Shea T.D."/>
            <person name="Shenoy N."/>
            <person name="Sisk P."/>
            <person name="Stolte C."/>
            <person name="Sykes S."/>
            <person name="Walk T."/>
            <person name="White J."/>
            <person name="Yandava C."/>
            <person name="Klein B."/>
            <person name="McEwen J.G."/>
            <person name="Puccia R."/>
            <person name="Goldman G.H."/>
            <person name="Felipe M.S."/>
            <person name="Nino-Vega G."/>
            <person name="San-Blas G."/>
            <person name="Taylor J.W."/>
            <person name="Mendoza L."/>
            <person name="Galagan J.E."/>
            <person name="Nusbaum C."/>
            <person name="Birren B.W."/>
        </authorList>
    </citation>
    <scope>NUCLEOTIDE SEQUENCE [LARGE SCALE GENOMIC DNA]</scope>
    <source>
        <strain evidence="2">H143</strain>
    </source>
</reference>
<dbReference type="VEuPathDB" id="FungiDB:HCDG_09499"/>
<proteinExistence type="predicted"/>
<organism evidence="1 2">
    <name type="scientific">Ajellomyces capsulatus (strain H143)</name>
    <name type="common">Darling's disease fungus</name>
    <name type="synonym">Histoplasma capsulatum</name>
    <dbReference type="NCBI Taxonomy" id="544712"/>
    <lineage>
        <taxon>Eukaryota</taxon>
        <taxon>Fungi</taxon>
        <taxon>Dikarya</taxon>
        <taxon>Ascomycota</taxon>
        <taxon>Pezizomycotina</taxon>
        <taxon>Eurotiomycetes</taxon>
        <taxon>Eurotiomycetidae</taxon>
        <taxon>Onygenales</taxon>
        <taxon>Ajellomycetaceae</taxon>
        <taxon>Histoplasma</taxon>
    </lineage>
</organism>
<sequence length="189" mass="20879">MTTNTKPSPSPTASLVITTNKRKPCINGEEMKLEEKKNYIYIYSKRFTPPSCWLGGATSSSLPCSRKARWVGIEQPTTPAVLSGGRLSPLGHWGQLFVGKEGGWVGNLLRVDKPARYLSGSKRTTPCVATRSLWYGWAGPLAGYSPPSPLPPFPPSPAHTYYRRKNEKVSIEDAEERVFELVFTGNTSF</sequence>
<dbReference type="EMBL" id="GG692441">
    <property type="protein sequence ID" value="EER36446.1"/>
    <property type="molecule type" value="Genomic_DNA"/>
</dbReference>
<dbReference type="AlphaFoldDB" id="C6HTG8"/>
<evidence type="ECO:0000313" key="1">
    <source>
        <dbReference type="EMBL" id="EER36446.1"/>
    </source>
</evidence>
<protein>
    <submittedName>
        <fullName evidence="1">Uncharacterized protein</fullName>
    </submittedName>
</protein>
<gene>
    <name evidence="1" type="ORF">HCDG_09499</name>
</gene>
<dbReference type="HOGENOM" id="CLU_1434077_0_0_1"/>
<name>C6HTG8_AJECH</name>
<dbReference type="Proteomes" id="UP000002624">
    <property type="component" value="Unassembled WGS sequence"/>
</dbReference>
<evidence type="ECO:0000313" key="2">
    <source>
        <dbReference type="Proteomes" id="UP000002624"/>
    </source>
</evidence>